<accession>A0AAD7W8M5</accession>
<organism evidence="2 3">
    <name type="scientific">Aldrovandia affinis</name>
    <dbReference type="NCBI Taxonomy" id="143900"/>
    <lineage>
        <taxon>Eukaryota</taxon>
        <taxon>Metazoa</taxon>
        <taxon>Chordata</taxon>
        <taxon>Craniata</taxon>
        <taxon>Vertebrata</taxon>
        <taxon>Euteleostomi</taxon>
        <taxon>Actinopterygii</taxon>
        <taxon>Neopterygii</taxon>
        <taxon>Teleostei</taxon>
        <taxon>Notacanthiformes</taxon>
        <taxon>Halosauridae</taxon>
        <taxon>Aldrovandia</taxon>
    </lineage>
</organism>
<evidence type="ECO:0000256" key="1">
    <source>
        <dbReference type="SAM" id="MobiDB-lite"/>
    </source>
</evidence>
<sequence>MREKEWTYARQNDFPSGENRSQPPWSYAHGRLHAADNEVKSHFGTVLWSFLTLLTQNSGANPPRAPALTFWARALKLCRALATGVSPATAQVFTQDLLFRPAARIFCLGTDVHAKGCQTVPACSCIGSRLWAGRAVAVRVAPPVVAEERAGPRTL</sequence>
<protein>
    <submittedName>
        <fullName evidence="2">Uncharacterized protein</fullName>
    </submittedName>
</protein>
<dbReference type="Proteomes" id="UP001221898">
    <property type="component" value="Unassembled WGS sequence"/>
</dbReference>
<dbReference type="EMBL" id="JAINUG010000203">
    <property type="protein sequence ID" value="KAJ8387942.1"/>
    <property type="molecule type" value="Genomic_DNA"/>
</dbReference>
<comment type="caution">
    <text evidence="2">The sequence shown here is derived from an EMBL/GenBank/DDBJ whole genome shotgun (WGS) entry which is preliminary data.</text>
</comment>
<evidence type="ECO:0000313" key="2">
    <source>
        <dbReference type="EMBL" id="KAJ8387942.1"/>
    </source>
</evidence>
<keyword evidence="3" id="KW-1185">Reference proteome</keyword>
<name>A0AAD7W8M5_9TELE</name>
<reference evidence="2" key="1">
    <citation type="journal article" date="2023" name="Science">
        <title>Genome structures resolve the early diversification of teleost fishes.</title>
        <authorList>
            <person name="Parey E."/>
            <person name="Louis A."/>
            <person name="Montfort J."/>
            <person name="Bouchez O."/>
            <person name="Roques C."/>
            <person name="Iampietro C."/>
            <person name="Lluch J."/>
            <person name="Castinel A."/>
            <person name="Donnadieu C."/>
            <person name="Desvignes T."/>
            <person name="Floi Bucao C."/>
            <person name="Jouanno E."/>
            <person name="Wen M."/>
            <person name="Mejri S."/>
            <person name="Dirks R."/>
            <person name="Jansen H."/>
            <person name="Henkel C."/>
            <person name="Chen W.J."/>
            <person name="Zahm M."/>
            <person name="Cabau C."/>
            <person name="Klopp C."/>
            <person name="Thompson A.W."/>
            <person name="Robinson-Rechavi M."/>
            <person name="Braasch I."/>
            <person name="Lecointre G."/>
            <person name="Bobe J."/>
            <person name="Postlethwait J.H."/>
            <person name="Berthelot C."/>
            <person name="Roest Crollius H."/>
            <person name="Guiguen Y."/>
        </authorList>
    </citation>
    <scope>NUCLEOTIDE SEQUENCE</scope>
    <source>
        <strain evidence="2">NC1722</strain>
    </source>
</reference>
<feature type="region of interest" description="Disordered" evidence="1">
    <location>
        <begin position="1"/>
        <end position="22"/>
    </location>
</feature>
<proteinExistence type="predicted"/>
<dbReference type="AlphaFoldDB" id="A0AAD7W8M5"/>
<feature type="compositionally biased region" description="Polar residues" evidence="1">
    <location>
        <begin position="9"/>
        <end position="22"/>
    </location>
</feature>
<gene>
    <name evidence="2" type="ORF">AAFF_G00148760</name>
</gene>
<evidence type="ECO:0000313" key="3">
    <source>
        <dbReference type="Proteomes" id="UP001221898"/>
    </source>
</evidence>